<keyword evidence="3" id="KW-1185">Reference proteome</keyword>
<keyword evidence="1" id="KW-1133">Transmembrane helix</keyword>
<evidence type="ECO:0000313" key="2">
    <source>
        <dbReference type="EMBL" id="ORX45485.1"/>
    </source>
</evidence>
<protein>
    <submittedName>
        <fullName evidence="2">Uncharacterized protein</fullName>
    </submittedName>
</protein>
<evidence type="ECO:0000313" key="3">
    <source>
        <dbReference type="Proteomes" id="UP000242146"/>
    </source>
</evidence>
<organism evidence="2 3">
    <name type="scientific">Hesseltinella vesiculosa</name>
    <dbReference type="NCBI Taxonomy" id="101127"/>
    <lineage>
        <taxon>Eukaryota</taxon>
        <taxon>Fungi</taxon>
        <taxon>Fungi incertae sedis</taxon>
        <taxon>Mucoromycota</taxon>
        <taxon>Mucoromycotina</taxon>
        <taxon>Mucoromycetes</taxon>
        <taxon>Mucorales</taxon>
        <taxon>Cunninghamellaceae</taxon>
        <taxon>Hesseltinella</taxon>
    </lineage>
</organism>
<sequence length="72" mass="7895">MLAFVTCRFPFIAVTGPSGLRRNAQSKHDVLLLSVFLAVKASCILASGIKKKDLGLIPQTLQVAKKSLYYTR</sequence>
<feature type="transmembrane region" description="Helical" evidence="1">
    <location>
        <begin position="30"/>
        <end position="49"/>
    </location>
</feature>
<accession>A0A1X2G5B4</accession>
<dbReference type="Proteomes" id="UP000242146">
    <property type="component" value="Unassembled WGS sequence"/>
</dbReference>
<gene>
    <name evidence="2" type="ORF">DM01DRAFT_1171340</name>
</gene>
<keyword evidence="1" id="KW-0472">Membrane</keyword>
<dbReference type="AlphaFoldDB" id="A0A1X2G5B4"/>
<evidence type="ECO:0000256" key="1">
    <source>
        <dbReference type="SAM" id="Phobius"/>
    </source>
</evidence>
<keyword evidence="1" id="KW-0812">Transmembrane</keyword>
<reference evidence="2 3" key="1">
    <citation type="submission" date="2016-07" db="EMBL/GenBank/DDBJ databases">
        <title>Pervasive Adenine N6-methylation of Active Genes in Fungi.</title>
        <authorList>
            <consortium name="DOE Joint Genome Institute"/>
            <person name="Mondo S.J."/>
            <person name="Dannebaum R.O."/>
            <person name="Kuo R.C."/>
            <person name="Labutti K."/>
            <person name="Haridas S."/>
            <person name="Kuo A."/>
            <person name="Salamov A."/>
            <person name="Ahrendt S.R."/>
            <person name="Lipzen A."/>
            <person name="Sullivan W."/>
            <person name="Andreopoulos W.B."/>
            <person name="Clum A."/>
            <person name="Lindquist E."/>
            <person name="Daum C."/>
            <person name="Ramamoorthy G.K."/>
            <person name="Gryganskyi A."/>
            <person name="Culley D."/>
            <person name="Magnuson J.K."/>
            <person name="James T.Y."/>
            <person name="O'Malley M.A."/>
            <person name="Stajich J.E."/>
            <person name="Spatafora J.W."/>
            <person name="Visel A."/>
            <person name="Grigoriev I.V."/>
        </authorList>
    </citation>
    <scope>NUCLEOTIDE SEQUENCE [LARGE SCALE GENOMIC DNA]</scope>
    <source>
        <strain evidence="2 3">NRRL 3301</strain>
    </source>
</reference>
<proteinExistence type="predicted"/>
<comment type="caution">
    <text evidence="2">The sequence shown here is derived from an EMBL/GenBank/DDBJ whole genome shotgun (WGS) entry which is preliminary data.</text>
</comment>
<name>A0A1X2G5B4_9FUNG</name>
<dbReference type="EMBL" id="MCGT01000042">
    <property type="protein sequence ID" value="ORX45485.1"/>
    <property type="molecule type" value="Genomic_DNA"/>
</dbReference>